<dbReference type="EMBL" id="MU250548">
    <property type="protein sequence ID" value="KAG7442798.1"/>
    <property type="molecule type" value="Genomic_DNA"/>
</dbReference>
<name>A0A9P7VKI1_9AGAR</name>
<keyword evidence="2" id="KW-1185">Reference proteome</keyword>
<proteinExistence type="predicted"/>
<evidence type="ECO:0000313" key="1">
    <source>
        <dbReference type="EMBL" id="KAG7442798.1"/>
    </source>
</evidence>
<sequence length="97" mass="10587">MGLLPDGIMRTFSGQVKITIVALIHDLVRPNSITSAPPCREILESCYEACNSRSLCLSSIIQDHNIEGHTPIYCAIINGPCYVEGENQVLAAPLRFS</sequence>
<reference evidence="1" key="1">
    <citation type="submission" date="2020-11" db="EMBL/GenBank/DDBJ databases">
        <title>Adaptations for nitrogen fixation in a non-lichenized fungal sporocarp promotes dispersal by wood-feeding termites.</title>
        <authorList>
            <consortium name="DOE Joint Genome Institute"/>
            <person name="Koch R.A."/>
            <person name="Yoon G."/>
            <person name="Arayal U."/>
            <person name="Lail K."/>
            <person name="Amirebrahimi M."/>
            <person name="Labutti K."/>
            <person name="Lipzen A."/>
            <person name="Riley R."/>
            <person name="Barry K."/>
            <person name="Henrissat B."/>
            <person name="Grigoriev I.V."/>
            <person name="Herr J.R."/>
            <person name="Aime M.C."/>
        </authorList>
    </citation>
    <scope>NUCLEOTIDE SEQUENCE</scope>
    <source>
        <strain evidence="1">MCA 3950</strain>
    </source>
</reference>
<dbReference type="OrthoDB" id="2959034at2759"/>
<gene>
    <name evidence="1" type="ORF">BT62DRAFT_358214</name>
</gene>
<evidence type="ECO:0000313" key="2">
    <source>
        <dbReference type="Proteomes" id="UP000812287"/>
    </source>
</evidence>
<organism evidence="1 2">
    <name type="scientific">Guyanagaster necrorhizus</name>
    <dbReference type="NCBI Taxonomy" id="856835"/>
    <lineage>
        <taxon>Eukaryota</taxon>
        <taxon>Fungi</taxon>
        <taxon>Dikarya</taxon>
        <taxon>Basidiomycota</taxon>
        <taxon>Agaricomycotina</taxon>
        <taxon>Agaricomycetes</taxon>
        <taxon>Agaricomycetidae</taxon>
        <taxon>Agaricales</taxon>
        <taxon>Marasmiineae</taxon>
        <taxon>Physalacriaceae</taxon>
        <taxon>Guyanagaster</taxon>
    </lineage>
</organism>
<dbReference type="AlphaFoldDB" id="A0A9P7VKI1"/>
<protein>
    <submittedName>
        <fullName evidence="1">Uncharacterized protein</fullName>
    </submittedName>
</protein>
<dbReference type="GeneID" id="66102910"/>
<dbReference type="RefSeq" id="XP_043036298.1">
    <property type="nucleotide sequence ID" value="XM_043180614.1"/>
</dbReference>
<comment type="caution">
    <text evidence="1">The sequence shown here is derived from an EMBL/GenBank/DDBJ whole genome shotgun (WGS) entry which is preliminary data.</text>
</comment>
<accession>A0A9P7VKI1</accession>
<dbReference type="Proteomes" id="UP000812287">
    <property type="component" value="Unassembled WGS sequence"/>
</dbReference>